<proteinExistence type="predicted"/>
<dbReference type="PRINTS" id="PR00032">
    <property type="entry name" value="HTHARAC"/>
</dbReference>
<dbReference type="PANTHER" id="PTHR47894:SF4">
    <property type="entry name" value="HTH-TYPE TRANSCRIPTIONAL REGULATOR GADX"/>
    <property type="match status" value="1"/>
</dbReference>
<dbReference type="PANTHER" id="PTHR47894">
    <property type="entry name" value="HTH-TYPE TRANSCRIPTIONAL REGULATOR GADX"/>
    <property type="match status" value="1"/>
</dbReference>
<evidence type="ECO:0000256" key="1">
    <source>
        <dbReference type="ARBA" id="ARBA00023015"/>
    </source>
</evidence>
<dbReference type="Gene3D" id="1.10.10.60">
    <property type="entry name" value="Homeodomain-like"/>
    <property type="match status" value="1"/>
</dbReference>
<dbReference type="SMART" id="SM00342">
    <property type="entry name" value="HTH_ARAC"/>
    <property type="match status" value="1"/>
</dbReference>
<dbReference type="InterPro" id="IPR020449">
    <property type="entry name" value="Tscrpt_reg_AraC-type_HTH"/>
</dbReference>
<dbReference type="eggNOG" id="COG2207">
    <property type="taxonomic scope" value="Bacteria"/>
</dbReference>
<keyword evidence="1" id="KW-0805">Transcription regulation</keyword>
<sequence length="316" mass="35203">MPDTLSDYGVDGDALLAELGVEQAPDRLPTQLTAHAWQLAANRSGNPAIALQAAGKIKPTDWGPLGLAVQHCQNLRDAIALCLRHPGYISNSVSLQWQPHPDGMALIVRPLSGQLPGHESMEFGMAAGHSILQRALGRPLALSKLVQTRREPADISPWQRHYHCRHVDFGAEFGCKVYTDAMLDLPFPDADQAACEHFEQQIQTLPSAAVTDPWLAKVEQEILRGLTQGRCDQRAVAEALEISPRHLQRQFKQRQLRFTQLVDDLRAAQAMRLLAANRSLNDIALQLGFSDHSNFSRAFRRWYGVSPSDYRGRDNR</sequence>
<accession>K4KI68</accession>
<dbReference type="GO" id="GO:0003700">
    <property type="term" value="F:DNA-binding transcription factor activity"/>
    <property type="evidence" value="ECO:0007669"/>
    <property type="project" value="InterPro"/>
</dbReference>
<dbReference type="InterPro" id="IPR032687">
    <property type="entry name" value="AraC-type_N"/>
</dbReference>
<dbReference type="PROSITE" id="PS01124">
    <property type="entry name" value="HTH_ARAC_FAMILY_2"/>
    <property type="match status" value="1"/>
</dbReference>
<gene>
    <name evidence="5" type="ordered locus">M5M_08250</name>
</gene>
<dbReference type="GO" id="GO:0000976">
    <property type="term" value="F:transcription cis-regulatory region binding"/>
    <property type="evidence" value="ECO:0007669"/>
    <property type="project" value="TreeGrafter"/>
</dbReference>
<dbReference type="HOGENOM" id="CLU_047522_1_1_6"/>
<keyword evidence="3" id="KW-0804">Transcription</keyword>
<keyword evidence="6" id="KW-1185">Reference proteome</keyword>
<dbReference type="STRING" id="1117647.M5M_08250"/>
<reference evidence="5 6" key="1">
    <citation type="journal article" date="2013" name="Genome Announc.">
        <title>Complete genome sequence of Simiduia agarivorans SA1(T), a marine bacterium able to degrade a variety of polysaccharides.</title>
        <authorList>
            <person name="Lin S.Y."/>
            <person name="Shieh W.Y."/>
            <person name="Chen J.S."/>
            <person name="Tang S.L."/>
        </authorList>
    </citation>
    <scope>NUCLEOTIDE SEQUENCE [LARGE SCALE GENOMIC DNA]</scope>
    <source>
        <strain evidence="6">DSM 21679 / JCM 13881 / BCRC 17597 / SA1</strain>
    </source>
</reference>
<dbReference type="Pfam" id="PF12625">
    <property type="entry name" value="Arabinose_bd"/>
    <property type="match status" value="1"/>
</dbReference>
<dbReference type="Proteomes" id="UP000000466">
    <property type="component" value="Chromosome"/>
</dbReference>
<name>K4KI68_SIMAS</name>
<dbReference type="Pfam" id="PF12833">
    <property type="entry name" value="HTH_18"/>
    <property type="match status" value="1"/>
</dbReference>
<dbReference type="GO" id="GO:0005829">
    <property type="term" value="C:cytosol"/>
    <property type="evidence" value="ECO:0007669"/>
    <property type="project" value="TreeGrafter"/>
</dbReference>
<dbReference type="KEGG" id="saga:M5M_08250"/>
<feature type="domain" description="HTH araC/xylS-type" evidence="4">
    <location>
        <begin position="216"/>
        <end position="313"/>
    </location>
</feature>
<evidence type="ECO:0000256" key="2">
    <source>
        <dbReference type="ARBA" id="ARBA00023125"/>
    </source>
</evidence>
<dbReference type="EMBL" id="CP003746">
    <property type="protein sequence ID" value="AFU98839.1"/>
    <property type="molecule type" value="Genomic_DNA"/>
</dbReference>
<evidence type="ECO:0000259" key="4">
    <source>
        <dbReference type="PROSITE" id="PS01124"/>
    </source>
</evidence>
<dbReference type="AlphaFoldDB" id="K4KI68"/>
<dbReference type="InterPro" id="IPR009057">
    <property type="entry name" value="Homeodomain-like_sf"/>
</dbReference>
<evidence type="ECO:0000313" key="5">
    <source>
        <dbReference type="EMBL" id="AFU98839.1"/>
    </source>
</evidence>
<keyword evidence="2" id="KW-0238">DNA-binding</keyword>
<organism evidence="5 6">
    <name type="scientific">Simiduia agarivorans (strain DSM 21679 / JCM 13881 / BCRC 17597 / SA1)</name>
    <dbReference type="NCBI Taxonomy" id="1117647"/>
    <lineage>
        <taxon>Bacteria</taxon>
        <taxon>Pseudomonadati</taxon>
        <taxon>Pseudomonadota</taxon>
        <taxon>Gammaproteobacteria</taxon>
        <taxon>Cellvibrionales</taxon>
        <taxon>Cellvibrionaceae</taxon>
        <taxon>Simiduia</taxon>
    </lineage>
</organism>
<dbReference type="InterPro" id="IPR018060">
    <property type="entry name" value="HTH_AraC"/>
</dbReference>
<dbReference type="InterPro" id="IPR018062">
    <property type="entry name" value="HTH_AraC-typ_CS"/>
</dbReference>
<evidence type="ECO:0000256" key="3">
    <source>
        <dbReference type="ARBA" id="ARBA00023163"/>
    </source>
</evidence>
<evidence type="ECO:0000313" key="6">
    <source>
        <dbReference type="Proteomes" id="UP000000466"/>
    </source>
</evidence>
<dbReference type="PROSITE" id="PS00041">
    <property type="entry name" value="HTH_ARAC_FAMILY_1"/>
    <property type="match status" value="1"/>
</dbReference>
<protein>
    <submittedName>
        <fullName evidence="5">AraC family transcriptional regulator</fullName>
    </submittedName>
</protein>
<dbReference type="SUPFAM" id="SSF46689">
    <property type="entry name" value="Homeodomain-like"/>
    <property type="match status" value="1"/>
</dbReference>